<dbReference type="EMBL" id="BMAR01000006">
    <property type="protein sequence ID" value="GFR43773.1"/>
    <property type="molecule type" value="Genomic_DNA"/>
</dbReference>
<dbReference type="AlphaFoldDB" id="A0AAD3HK97"/>
<comment type="caution">
    <text evidence="2">The sequence shown here is derived from an EMBL/GenBank/DDBJ whole genome shotgun (WGS) entry which is preliminary data.</text>
</comment>
<proteinExistence type="predicted"/>
<keyword evidence="3" id="KW-1185">Reference proteome</keyword>
<sequence length="266" mass="28440">MPNTPSAGAVERANASYSELCRRPLRRHASGPAQDAAGAVTGQKGDKNPLRGRGNPPAEEKEWQFQSSKHFVPGKSFAPSLTGVLERRAGSSGPATGNSVRTELRLSPRSYQSHLAGSAVSVTSEANVAKPMRRPGSGTPRTQRVLGVAADADEPVQTTFALFGSSSRQGKYGFTRPTTAPALFLRTKAQTRVGYETGRSAHGDVLNYRHSGGICPPQHKLVTERPAAPQLTAPASEQARSGFFDARTSYQVNKLRSQRSDILAMD</sequence>
<dbReference type="Proteomes" id="UP001054857">
    <property type="component" value="Unassembled WGS sequence"/>
</dbReference>
<evidence type="ECO:0000313" key="3">
    <source>
        <dbReference type="Proteomes" id="UP001054857"/>
    </source>
</evidence>
<evidence type="ECO:0000313" key="2">
    <source>
        <dbReference type="EMBL" id="GFR43773.1"/>
    </source>
</evidence>
<accession>A0AAD3HK97</accession>
<feature type="region of interest" description="Disordered" evidence="1">
    <location>
        <begin position="1"/>
        <end position="74"/>
    </location>
</feature>
<evidence type="ECO:0000256" key="1">
    <source>
        <dbReference type="SAM" id="MobiDB-lite"/>
    </source>
</evidence>
<protein>
    <submittedName>
        <fullName evidence="2">Uncharacterized protein</fullName>
    </submittedName>
</protein>
<gene>
    <name evidence="2" type="ORF">Agub_g4887</name>
</gene>
<organism evidence="2 3">
    <name type="scientific">Astrephomene gubernaculifera</name>
    <dbReference type="NCBI Taxonomy" id="47775"/>
    <lineage>
        <taxon>Eukaryota</taxon>
        <taxon>Viridiplantae</taxon>
        <taxon>Chlorophyta</taxon>
        <taxon>core chlorophytes</taxon>
        <taxon>Chlorophyceae</taxon>
        <taxon>CS clade</taxon>
        <taxon>Chlamydomonadales</taxon>
        <taxon>Astrephomenaceae</taxon>
        <taxon>Astrephomene</taxon>
    </lineage>
</organism>
<reference evidence="2 3" key="1">
    <citation type="journal article" date="2021" name="Sci. Rep.">
        <title>Genome sequencing of the multicellular alga Astrephomene provides insights into convergent evolution of germ-soma differentiation.</title>
        <authorList>
            <person name="Yamashita S."/>
            <person name="Yamamoto K."/>
            <person name="Matsuzaki R."/>
            <person name="Suzuki S."/>
            <person name="Yamaguchi H."/>
            <person name="Hirooka S."/>
            <person name="Minakuchi Y."/>
            <person name="Miyagishima S."/>
            <person name="Kawachi M."/>
            <person name="Toyoda A."/>
            <person name="Nozaki H."/>
        </authorList>
    </citation>
    <scope>NUCLEOTIDE SEQUENCE [LARGE SCALE GENOMIC DNA]</scope>
    <source>
        <strain evidence="2 3">NIES-4017</strain>
    </source>
</reference>
<name>A0AAD3HK97_9CHLO</name>